<sequence length="157" mass="18056">MERLYGQISHSKPRPPSPIRALPAVVLEDLYRLFNPASPDNPFRTPALRWRNFLIFLLLLHLGLRRSEAALLPADAVKDDFDSTTGEVRCWLNVDETSYEEDEDSRYDAPGLKTAHSRRQIPVSAEVVKVYDTVVQELWVFFGWTEASVMPRHYARA</sequence>
<dbReference type="GO" id="GO:0015074">
    <property type="term" value="P:DNA integration"/>
    <property type="evidence" value="ECO:0007669"/>
    <property type="project" value="InterPro"/>
</dbReference>
<comment type="caution">
    <text evidence="2">The sequence shown here is derived from an EMBL/GenBank/DDBJ whole genome shotgun (WGS) entry which is preliminary data.</text>
</comment>
<name>A0A6L3B5B2_AZOBR</name>
<organism evidence="2 3">
    <name type="scientific">Azospirillum brasilense</name>
    <dbReference type="NCBI Taxonomy" id="192"/>
    <lineage>
        <taxon>Bacteria</taxon>
        <taxon>Pseudomonadati</taxon>
        <taxon>Pseudomonadota</taxon>
        <taxon>Alphaproteobacteria</taxon>
        <taxon>Rhodospirillales</taxon>
        <taxon>Azospirillaceae</taxon>
        <taxon>Azospirillum</taxon>
    </lineage>
</organism>
<keyword evidence="1" id="KW-0233">DNA recombination</keyword>
<dbReference type="SUPFAM" id="SSF56349">
    <property type="entry name" value="DNA breaking-rejoining enzymes"/>
    <property type="match status" value="1"/>
</dbReference>
<dbReference type="InterPro" id="IPR011010">
    <property type="entry name" value="DNA_brk_join_enz"/>
</dbReference>
<accession>A0A6L3B5B2</accession>
<dbReference type="Gene3D" id="1.10.443.10">
    <property type="entry name" value="Intergrase catalytic core"/>
    <property type="match status" value="1"/>
</dbReference>
<evidence type="ECO:0000313" key="2">
    <source>
        <dbReference type="EMBL" id="KAA0687606.1"/>
    </source>
</evidence>
<dbReference type="EMBL" id="QOKV01000002">
    <property type="protein sequence ID" value="KAA0687606.1"/>
    <property type="molecule type" value="Genomic_DNA"/>
</dbReference>
<dbReference type="InterPro" id="IPR013762">
    <property type="entry name" value="Integrase-like_cat_sf"/>
</dbReference>
<gene>
    <name evidence="2" type="ORF">DS837_05150</name>
</gene>
<evidence type="ECO:0008006" key="4">
    <source>
        <dbReference type="Google" id="ProtNLM"/>
    </source>
</evidence>
<dbReference type="GO" id="GO:0006310">
    <property type="term" value="P:DNA recombination"/>
    <property type="evidence" value="ECO:0007669"/>
    <property type="project" value="UniProtKB-KW"/>
</dbReference>
<reference evidence="2 3" key="1">
    <citation type="submission" date="2018-07" db="EMBL/GenBank/DDBJ databases">
        <title>Genome sequence of Roseomonas fauriae ATCC 49958.</title>
        <authorList>
            <person name="Sant'Anna F.H."/>
            <person name="Baldani J.I."/>
            <person name="Zilli J.E."/>
            <person name="Reis V.M."/>
            <person name="Hartmann A."/>
            <person name="Cruz L."/>
            <person name="de Souza E.M."/>
            <person name="de Oliveira Pedrosa F."/>
            <person name="Passaglia L.M.P."/>
        </authorList>
    </citation>
    <scope>NUCLEOTIDE SEQUENCE [LARGE SCALE GENOMIC DNA]</scope>
    <source>
        <strain evidence="2 3">ATCC 49958</strain>
    </source>
</reference>
<evidence type="ECO:0000313" key="3">
    <source>
        <dbReference type="Proteomes" id="UP000476837"/>
    </source>
</evidence>
<dbReference type="Proteomes" id="UP000476837">
    <property type="component" value="Unassembled WGS sequence"/>
</dbReference>
<proteinExistence type="predicted"/>
<protein>
    <recommendedName>
        <fullName evidence="4">Tyr recombinase domain-containing protein</fullName>
    </recommendedName>
</protein>
<evidence type="ECO:0000256" key="1">
    <source>
        <dbReference type="ARBA" id="ARBA00023172"/>
    </source>
</evidence>
<dbReference type="GO" id="GO:0003677">
    <property type="term" value="F:DNA binding"/>
    <property type="evidence" value="ECO:0007669"/>
    <property type="project" value="InterPro"/>
</dbReference>
<dbReference type="AlphaFoldDB" id="A0A6L3B5B2"/>